<keyword evidence="5 9" id="KW-1133">Transmembrane helix</keyword>
<dbReference type="PANTHER" id="PTHR14319:SF3">
    <property type="entry name" value="TRANSMEMBRANE PROTEIN-LIKE PROTEIN"/>
    <property type="match status" value="1"/>
</dbReference>
<evidence type="ECO:0000256" key="10">
    <source>
        <dbReference type="SAM" id="SignalP"/>
    </source>
</evidence>
<keyword evidence="4 9" id="KW-0812">Transmembrane</keyword>
<feature type="transmembrane region" description="Helical" evidence="9">
    <location>
        <begin position="757"/>
        <end position="775"/>
    </location>
</feature>
<comment type="caution">
    <text evidence="7">Lacks conserved residue(s) required for the propagation of feature annotation.</text>
</comment>
<feature type="disulfide bond" evidence="7">
    <location>
        <begin position="556"/>
        <end position="565"/>
    </location>
</feature>
<dbReference type="EMBL" id="MTYJ01000013">
    <property type="protein sequence ID" value="OQV23227.1"/>
    <property type="molecule type" value="Genomic_DNA"/>
</dbReference>
<protein>
    <submittedName>
        <fullName evidence="12">Transmembrane protein 8B</fullName>
    </submittedName>
</protein>
<evidence type="ECO:0000256" key="8">
    <source>
        <dbReference type="SAM" id="MobiDB-lite"/>
    </source>
</evidence>
<dbReference type="Pfam" id="PF12036">
    <property type="entry name" value="DUF3522"/>
    <property type="match status" value="1"/>
</dbReference>
<feature type="compositionally biased region" description="Basic and acidic residues" evidence="8">
    <location>
        <begin position="333"/>
        <end position="342"/>
    </location>
</feature>
<keyword evidence="7" id="KW-0245">EGF-like domain</keyword>
<dbReference type="Proteomes" id="UP000192578">
    <property type="component" value="Unassembled WGS sequence"/>
</dbReference>
<dbReference type="AlphaFoldDB" id="A0A1W0X6T1"/>
<reference evidence="13" key="1">
    <citation type="submission" date="2017-01" db="EMBL/GenBank/DDBJ databases">
        <title>Comparative genomics of anhydrobiosis in the tardigrade Hypsibius dujardini.</title>
        <authorList>
            <person name="Yoshida Y."/>
            <person name="Koutsovoulos G."/>
            <person name="Laetsch D."/>
            <person name="Stevens L."/>
            <person name="Kumar S."/>
            <person name="Horikawa D."/>
            <person name="Ishino K."/>
            <person name="Komine S."/>
            <person name="Tomita M."/>
            <person name="Blaxter M."/>
            <person name="Arakawa K."/>
        </authorList>
    </citation>
    <scope>NUCLEOTIDE SEQUENCE [LARGE SCALE GENOMIC DNA]</scope>
    <source>
        <strain evidence="13">Z151</strain>
    </source>
</reference>
<keyword evidence="13" id="KW-1185">Reference proteome</keyword>
<feature type="signal peptide" evidence="10">
    <location>
        <begin position="1"/>
        <end position="27"/>
    </location>
</feature>
<evidence type="ECO:0000313" key="12">
    <source>
        <dbReference type="EMBL" id="OQV23227.1"/>
    </source>
</evidence>
<evidence type="ECO:0000256" key="9">
    <source>
        <dbReference type="SAM" id="Phobius"/>
    </source>
</evidence>
<feature type="transmembrane region" description="Helical" evidence="9">
    <location>
        <begin position="688"/>
        <end position="712"/>
    </location>
</feature>
<feature type="transmembrane region" description="Helical" evidence="9">
    <location>
        <begin position="575"/>
        <end position="596"/>
    </location>
</feature>
<feature type="domain" description="EGF-like" evidence="11">
    <location>
        <begin position="525"/>
        <end position="566"/>
    </location>
</feature>
<dbReference type="GO" id="GO:0005886">
    <property type="term" value="C:plasma membrane"/>
    <property type="evidence" value="ECO:0007669"/>
    <property type="project" value="UniProtKB-SubCell"/>
</dbReference>
<feature type="transmembrane region" description="Helical" evidence="9">
    <location>
        <begin position="634"/>
        <end position="657"/>
    </location>
</feature>
<comment type="subcellular location">
    <subcellularLocation>
        <location evidence="1">Cell membrane</location>
        <topology evidence="1">Multi-pass membrane protein</topology>
    </subcellularLocation>
</comment>
<feature type="region of interest" description="Disordered" evidence="8">
    <location>
        <begin position="326"/>
        <end position="347"/>
    </location>
</feature>
<evidence type="ECO:0000256" key="7">
    <source>
        <dbReference type="PROSITE-ProRule" id="PRU00076"/>
    </source>
</evidence>
<evidence type="ECO:0000256" key="2">
    <source>
        <dbReference type="ARBA" id="ARBA00005542"/>
    </source>
</evidence>
<sequence>MSTQLSVTSPLLFLLLLVVLSIDISRGSQLQEEQLPSPSISPFVEGGLNYHVKQVNGGRRLSIFTSYKDVVLTEFRMPGESVAAIFGVASTSNPAGCAADKTISVAIQHAGFPFLWANYTGTSGVFMGRDPAMMMEYPATDNLWKITVPAPRTGLWYAAVSMRANVSNHIKQKGLFSKCEVTCVLSFLTSAHMGGVVQLASGEKYEFKSSSLEPEAPSYQLFKMCLMEDRYDAVDVQVHCDVGCPLIVRARSDGLPIVGAKNGSVHTLTCQGGFCAMTYEPIQKTCQYVAVNFAGTANFSLTVTAVRCRKPVTRLPTEADMVAKKRQLSFDPDTERRRDRTGEISNTKNKIPDVALANESFYHGEASVEQPLCPYILGMARLDVGPAFTSSFGLNKYEWPSTESLFLPTAVYSDTILKFDVTPYKDTGGTLSVSLNLTGSALPDLRNFTVVACLNTGQGSRFNILSTCRGPLLVVNDTHLYEEVVLPYPEVGTYYFNLQGIPLVGGGTPTSDFPLIYVPVHVAVRLDQCMKGTCGPYGTCKVFLNSGVMITSACVCAAGWKGWDCQDGSEAESTVTLIMAVVFLTLSNLIFLPAAVVAIRREYYPEAVVYLCTCFFSSFYHACDQPLKRFSLCIMDYGVLQFCDFNVSILSFWMTIIAMADLPAHLRSVAHIAGAIGIALGVEYEKTGIWVFAVPAIVALLITGTSWGFRSYRMRKIVPQKRYWLIHFAPGFILAAVGLILFAFVETGENYKFVHSVWHMLMALAVICFLPPAHCRLDGKYPKLRAIGTESTLSTSSTILNQDLLASSRNSESPLSLVA</sequence>
<dbReference type="PROSITE" id="PS00022">
    <property type="entry name" value="EGF_1"/>
    <property type="match status" value="1"/>
</dbReference>
<dbReference type="PROSITE" id="PS50026">
    <property type="entry name" value="EGF_3"/>
    <property type="match status" value="1"/>
</dbReference>
<feature type="transmembrane region" description="Helical" evidence="9">
    <location>
        <begin position="724"/>
        <end position="745"/>
    </location>
</feature>
<evidence type="ECO:0000313" key="13">
    <source>
        <dbReference type="Proteomes" id="UP000192578"/>
    </source>
</evidence>
<keyword evidence="6 9" id="KW-0472">Membrane</keyword>
<dbReference type="OrthoDB" id="69646at2759"/>
<keyword evidence="10" id="KW-0732">Signal</keyword>
<dbReference type="SUPFAM" id="SSF57196">
    <property type="entry name" value="EGF/Laminin"/>
    <property type="match status" value="1"/>
</dbReference>
<gene>
    <name evidence="12" type="ORF">BV898_02958</name>
</gene>
<dbReference type="PANTHER" id="PTHR14319">
    <property type="entry name" value="FIVE-SPAN TRANSMEMBRANE PROTEIN M83"/>
    <property type="match status" value="1"/>
</dbReference>
<comment type="caution">
    <text evidence="12">The sequence shown here is derived from an EMBL/GenBank/DDBJ whole genome shotgun (WGS) entry which is preliminary data.</text>
</comment>
<evidence type="ECO:0000256" key="4">
    <source>
        <dbReference type="ARBA" id="ARBA00022692"/>
    </source>
</evidence>
<dbReference type="InterPro" id="IPR021910">
    <property type="entry name" value="NGX6/PGAP6/MYMK"/>
</dbReference>
<keyword evidence="3" id="KW-1003">Cell membrane</keyword>
<proteinExistence type="inferred from homology"/>
<evidence type="ECO:0000256" key="6">
    <source>
        <dbReference type="ARBA" id="ARBA00023136"/>
    </source>
</evidence>
<evidence type="ECO:0000259" key="11">
    <source>
        <dbReference type="PROSITE" id="PS50026"/>
    </source>
</evidence>
<name>A0A1W0X6T1_HYPEX</name>
<feature type="chain" id="PRO_5013094083" evidence="10">
    <location>
        <begin position="28"/>
        <end position="819"/>
    </location>
</feature>
<evidence type="ECO:0000256" key="3">
    <source>
        <dbReference type="ARBA" id="ARBA00022475"/>
    </source>
</evidence>
<dbReference type="PROSITE" id="PS01186">
    <property type="entry name" value="EGF_2"/>
    <property type="match status" value="1"/>
</dbReference>
<organism evidence="12 13">
    <name type="scientific">Hypsibius exemplaris</name>
    <name type="common">Freshwater tardigrade</name>
    <dbReference type="NCBI Taxonomy" id="2072580"/>
    <lineage>
        <taxon>Eukaryota</taxon>
        <taxon>Metazoa</taxon>
        <taxon>Ecdysozoa</taxon>
        <taxon>Tardigrada</taxon>
        <taxon>Eutardigrada</taxon>
        <taxon>Parachela</taxon>
        <taxon>Hypsibioidea</taxon>
        <taxon>Hypsibiidae</taxon>
        <taxon>Hypsibius</taxon>
    </lineage>
</organism>
<evidence type="ECO:0000256" key="5">
    <source>
        <dbReference type="ARBA" id="ARBA00022989"/>
    </source>
</evidence>
<comment type="similarity">
    <text evidence="2">Belongs to the TMEM8 family.</text>
</comment>
<accession>A0A1W0X6T1</accession>
<keyword evidence="7" id="KW-1015">Disulfide bond</keyword>
<evidence type="ECO:0000256" key="1">
    <source>
        <dbReference type="ARBA" id="ARBA00004651"/>
    </source>
</evidence>
<dbReference type="InterPro" id="IPR000742">
    <property type="entry name" value="EGF"/>
</dbReference>